<sequence>MSTLSDTKATPFALALRIVAGFAVVTGLIDVFAGTGILPLMGSQLPANAAADPALDSQFRFLSATWFAYGLALWWVTQDLPHRIPMLNILAIAMFVGGLGRLISIVVNGMHPAPLLAFLAIELLGPITAVVIARRLNAVGVRPSHPGE</sequence>
<feature type="transmembrane region" description="Helical" evidence="1">
    <location>
        <begin position="12"/>
        <end position="38"/>
    </location>
</feature>
<dbReference type="Pfam" id="PF14248">
    <property type="entry name" value="DUF4345"/>
    <property type="match status" value="1"/>
</dbReference>
<dbReference type="RefSeq" id="WP_176762544.1">
    <property type="nucleotide sequence ID" value="NZ_FNCS01000002.1"/>
</dbReference>
<organism evidence="2 3">
    <name type="scientific">Pelagibacterium luteolum</name>
    <dbReference type="NCBI Taxonomy" id="440168"/>
    <lineage>
        <taxon>Bacteria</taxon>
        <taxon>Pseudomonadati</taxon>
        <taxon>Pseudomonadota</taxon>
        <taxon>Alphaproteobacteria</taxon>
        <taxon>Hyphomicrobiales</taxon>
        <taxon>Devosiaceae</taxon>
        <taxon>Pelagibacterium</taxon>
    </lineage>
</organism>
<dbReference type="EMBL" id="FNCS01000002">
    <property type="protein sequence ID" value="SDG41352.1"/>
    <property type="molecule type" value="Genomic_DNA"/>
</dbReference>
<keyword evidence="1" id="KW-1133">Transmembrane helix</keyword>
<evidence type="ECO:0008006" key="4">
    <source>
        <dbReference type="Google" id="ProtNLM"/>
    </source>
</evidence>
<feature type="transmembrane region" description="Helical" evidence="1">
    <location>
        <begin position="58"/>
        <end position="77"/>
    </location>
</feature>
<dbReference type="Proteomes" id="UP000199495">
    <property type="component" value="Unassembled WGS sequence"/>
</dbReference>
<protein>
    <recommendedName>
        <fullName evidence="4">DUF4345 domain-containing protein</fullName>
    </recommendedName>
</protein>
<feature type="transmembrane region" description="Helical" evidence="1">
    <location>
        <begin position="89"/>
        <end position="107"/>
    </location>
</feature>
<dbReference type="AlphaFoldDB" id="A0A1G7U174"/>
<keyword evidence="1" id="KW-0812">Transmembrane</keyword>
<accession>A0A1G7U174</accession>
<dbReference type="STRING" id="440168.SAMN04487974_102483"/>
<keyword evidence="3" id="KW-1185">Reference proteome</keyword>
<evidence type="ECO:0000313" key="2">
    <source>
        <dbReference type="EMBL" id="SDG41352.1"/>
    </source>
</evidence>
<name>A0A1G7U174_9HYPH</name>
<keyword evidence="1" id="KW-0472">Membrane</keyword>
<evidence type="ECO:0000313" key="3">
    <source>
        <dbReference type="Proteomes" id="UP000199495"/>
    </source>
</evidence>
<reference evidence="2 3" key="1">
    <citation type="submission" date="2016-10" db="EMBL/GenBank/DDBJ databases">
        <authorList>
            <person name="de Groot N.N."/>
        </authorList>
    </citation>
    <scope>NUCLEOTIDE SEQUENCE [LARGE SCALE GENOMIC DNA]</scope>
    <source>
        <strain evidence="2 3">CGMCC 1.10267</strain>
    </source>
</reference>
<proteinExistence type="predicted"/>
<gene>
    <name evidence="2" type="ORF">SAMN04487974_102483</name>
</gene>
<evidence type="ECO:0000256" key="1">
    <source>
        <dbReference type="SAM" id="Phobius"/>
    </source>
</evidence>
<feature type="transmembrane region" description="Helical" evidence="1">
    <location>
        <begin position="113"/>
        <end position="133"/>
    </location>
</feature>
<dbReference type="InterPro" id="IPR025597">
    <property type="entry name" value="DUF4345"/>
</dbReference>